<keyword evidence="3" id="KW-1185">Reference proteome</keyword>
<protein>
    <recommendedName>
        <fullName evidence="4">ET module</fullName>
    </recommendedName>
</protein>
<organism evidence="2 3">
    <name type="scientific">Necator americanus</name>
    <name type="common">Human hookworm</name>
    <dbReference type="NCBI Taxonomy" id="51031"/>
    <lineage>
        <taxon>Eukaryota</taxon>
        <taxon>Metazoa</taxon>
        <taxon>Ecdysozoa</taxon>
        <taxon>Nematoda</taxon>
        <taxon>Chromadorea</taxon>
        <taxon>Rhabditida</taxon>
        <taxon>Rhabditina</taxon>
        <taxon>Rhabditomorpha</taxon>
        <taxon>Strongyloidea</taxon>
        <taxon>Ancylostomatidae</taxon>
        <taxon>Bunostominae</taxon>
        <taxon>Necator</taxon>
    </lineage>
</organism>
<dbReference type="InterPro" id="IPR045860">
    <property type="entry name" value="Snake_toxin-like_sf"/>
</dbReference>
<sequence length="275" mass="29400">MHLLLLLLGICLSVPSYSRSVDKNRATPAAAVASAVSPGTNTARALNPIAVVPGTPNPYQPVVYPGTGTVYPGTVFPGTTYPFQPGVVWPGTGTVNPGTVIPGTTNPFQPGVVNPGVVLPGTVYPGTVFPGTTNPYRPNVFNPYQPGIVNPGIYGPYRPGVMNPFIYGRMRGGRGRRGLRHRRRYQTNGTKPDISKNRNCTDTSKYCIKTLATQSGKQRAFYDCADDTQCWAEGCTYPSKGAAVCCCSEDECNSSPTFKLIPAVIPMAIMKFFGL</sequence>
<gene>
    <name evidence="2" type="primary">Necator_chrIV.g17160</name>
    <name evidence="2" type="ORF">RB195_003862</name>
</gene>
<reference evidence="2 3" key="1">
    <citation type="submission" date="2023-08" db="EMBL/GenBank/DDBJ databases">
        <title>A Necator americanus chromosomal reference genome.</title>
        <authorList>
            <person name="Ilik V."/>
            <person name="Petrzelkova K.J."/>
            <person name="Pardy F."/>
            <person name="Fuh T."/>
            <person name="Niatou-Singa F.S."/>
            <person name="Gouil Q."/>
            <person name="Baker L."/>
            <person name="Ritchie M.E."/>
            <person name="Jex A.R."/>
            <person name="Gazzola D."/>
            <person name="Li H."/>
            <person name="Toshio Fujiwara R."/>
            <person name="Zhan B."/>
            <person name="Aroian R.V."/>
            <person name="Pafco B."/>
            <person name="Schwarz E.M."/>
        </authorList>
    </citation>
    <scope>NUCLEOTIDE SEQUENCE [LARGE SCALE GENOMIC DNA]</scope>
    <source>
        <strain evidence="2 3">Aroian</strain>
        <tissue evidence="2">Whole animal</tissue>
    </source>
</reference>
<comment type="caution">
    <text evidence="2">The sequence shown here is derived from an EMBL/GenBank/DDBJ whole genome shotgun (WGS) entry which is preliminary data.</text>
</comment>
<dbReference type="EMBL" id="JAVFWL010000004">
    <property type="protein sequence ID" value="KAK6752700.1"/>
    <property type="molecule type" value="Genomic_DNA"/>
</dbReference>
<dbReference type="SUPFAM" id="SSF57302">
    <property type="entry name" value="Snake toxin-like"/>
    <property type="match status" value="1"/>
</dbReference>
<accession>A0ABR1DRR4</accession>
<dbReference type="Proteomes" id="UP001303046">
    <property type="component" value="Unassembled WGS sequence"/>
</dbReference>
<evidence type="ECO:0000256" key="1">
    <source>
        <dbReference type="SAM" id="SignalP"/>
    </source>
</evidence>
<proteinExistence type="predicted"/>
<evidence type="ECO:0000313" key="2">
    <source>
        <dbReference type="EMBL" id="KAK6752700.1"/>
    </source>
</evidence>
<name>A0ABR1DRR4_NECAM</name>
<feature type="signal peptide" evidence="1">
    <location>
        <begin position="1"/>
        <end position="18"/>
    </location>
</feature>
<evidence type="ECO:0008006" key="4">
    <source>
        <dbReference type="Google" id="ProtNLM"/>
    </source>
</evidence>
<keyword evidence="1" id="KW-0732">Signal</keyword>
<feature type="chain" id="PRO_5046971093" description="ET module" evidence="1">
    <location>
        <begin position="19"/>
        <end position="275"/>
    </location>
</feature>
<evidence type="ECO:0000313" key="3">
    <source>
        <dbReference type="Proteomes" id="UP001303046"/>
    </source>
</evidence>